<proteinExistence type="predicted"/>
<reference evidence="1 2" key="1">
    <citation type="submission" date="2024-09" db="EMBL/GenBank/DDBJ databases">
        <title>Taxonomic and Genotyping Characterization of Leptospira Strains isolated from Multiple Sources in Colombia highlights the importance of intermediate species.</title>
        <authorList>
            <person name="Torres Higuera L."/>
            <person name="Rojas Tapias D."/>
            <person name="Jimenez Velasquez S."/>
            <person name="Renjifo Ibanez C."/>
        </authorList>
    </citation>
    <scope>NUCLEOTIDE SEQUENCE [LARGE SCALE GENOMIC DNA]</scope>
    <source>
        <strain evidence="1 2">Lep080</strain>
    </source>
</reference>
<evidence type="ECO:0000313" key="2">
    <source>
        <dbReference type="Proteomes" id="UP001580391"/>
    </source>
</evidence>
<gene>
    <name evidence="1" type="ORF">ACE5IX_12940</name>
</gene>
<name>A0ABV5BST5_9LEPT</name>
<sequence length="206" mass="24049">MQKVFHLFLIFLVQIFLLDCYPPSWIRELPTQPQSAPDAELDGIFEKRLPPLSPLTSVYYKEKHSEILKFNAKEKSFQKIYIREIEDGGIFRRIRIEGSGKYRSKGNWVLLITENIDSEESVSKDGRQISSQKTSDLGSSSRKLLYHYDRGSDSIIPMIYDSGYREKPFGVVDGTKNPHSEDDHFQISRRNYSRKEYQGHAYFKVK</sequence>
<accession>A0ABV5BST5</accession>
<keyword evidence="2" id="KW-1185">Reference proteome</keyword>
<dbReference type="EMBL" id="JBHILJ010000006">
    <property type="protein sequence ID" value="MFB5737424.1"/>
    <property type="molecule type" value="Genomic_DNA"/>
</dbReference>
<dbReference type="Proteomes" id="UP001580391">
    <property type="component" value="Unassembled WGS sequence"/>
</dbReference>
<protein>
    <recommendedName>
        <fullName evidence="3">Lipoprotein</fullName>
    </recommendedName>
</protein>
<evidence type="ECO:0000313" key="1">
    <source>
        <dbReference type="EMBL" id="MFB5737424.1"/>
    </source>
</evidence>
<comment type="caution">
    <text evidence="1">The sequence shown here is derived from an EMBL/GenBank/DDBJ whole genome shotgun (WGS) entry which is preliminary data.</text>
</comment>
<dbReference type="RefSeq" id="WP_016544745.1">
    <property type="nucleotide sequence ID" value="NZ_JBHILI010000007.1"/>
</dbReference>
<evidence type="ECO:0008006" key="3">
    <source>
        <dbReference type="Google" id="ProtNLM"/>
    </source>
</evidence>
<organism evidence="1 2">
    <name type="scientific">Leptospira wolffii</name>
    <dbReference type="NCBI Taxonomy" id="409998"/>
    <lineage>
        <taxon>Bacteria</taxon>
        <taxon>Pseudomonadati</taxon>
        <taxon>Spirochaetota</taxon>
        <taxon>Spirochaetia</taxon>
        <taxon>Leptospirales</taxon>
        <taxon>Leptospiraceae</taxon>
        <taxon>Leptospira</taxon>
    </lineage>
</organism>